<organism evidence="1">
    <name type="scientific">marine metagenome</name>
    <dbReference type="NCBI Taxonomy" id="408172"/>
    <lineage>
        <taxon>unclassified sequences</taxon>
        <taxon>metagenomes</taxon>
        <taxon>ecological metagenomes</taxon>
    </lineage>
</organism>
<sequence length="113" mass="13115">MPFTAFQKHCQECREGEPCDHYHVYALELRQEVLERGWFADANERYKRGMPCLYIGRTKHLPKCRASQHEHCKTGGWKGKSYTCYCNGSAGQNACKISNRGSSKAKEFNTYWL</sequence>
<dbReference type="EMBL" id="UINC01109141">
    <property type="protein sequence ID" value="SVC75759.1"/>
    <property type="molecule type" value="Genomic_DNA"/>
</dbReference>
<name>A0A382PQW5_9ZZZZ</name>
<reference evidence="1" key="1">
    <citation type="submission" date="2018-05" db="EMBL/GenBank/DDBJ databases">
        <authorList>
            <person name="Lanie J.A."/>
            <person name="Ng W.-L."/>
            <person name="Kazmierczak K.M."/>
            <person name="Andrzejewski T.M."/>
            <person name="Davidsen T.M."/>
            <person name="Wayne K.J."/>
            <person name="Tettelin H."/>
            <person name="Glass J.I."/>
            <person name="Rusch D."/>
            <person name="Podicherti R."/>
            <person name="Tsui H.-C.T."/>
            <person name="Winkler M.E."/>
        </authorList>
    </citation>
    <scope>NUCLEOTIDE SEQUENCE</scope>
</reference>
<evidence type="ECO:0008006" key="2">
    <source>
        <dbReference type="Google" id="ProtNLM"/>
    </source>
</evidence>
<dbReference type="AlphaFoldDB" id="A0A382PQW5"/>
<proteinExistence type="predicted"/>
<evidence type="ECO:0000313" key="1">
    <source>
        <dbReference type="EMBL" id="SVC75759.1"/>
    </source>
</evidence>
<feature type="non-terminal residue" evidence="1">
    <location>
        <position position="113"/>
    </location>
</feature>
<gene>
    <name evidence="1" type="ORF">METZ01_LOCUS328613</name>
</gene>
<accession>A0A382PQW5</accession>
<protein>
    <recommendedName>
        <fullName evidence="2">GIY-YIG domain-containing protein</fullName>
    </recommendedName>
</protein>